<keyword evidence="1" id="KW-1133">Transmembrane helix</keyword>
<keyword evidence="1" id="KW-0472">Membrane</keyword>
<evidence type="ECO:0000313" key="3">
    <source>
        <dbReference type="Proteomes" id="UP000233551"/>
    </source>
</evidence>
<dbReference type="EMBL" id="PGOL01001981">
    <property type="protein sequence ID" value="PKI52007.1"/>
    <property type="molecule type" value="Genomic_DNA"/>
</dbReference>
<dbReference type="Proteomes" id="UP000233551">
    <property type="component" value="Unassembled WGS sequence"/>
</dbReference>
<gene>
    <name evidence="2" type="ORF">CRG98_027659</name>
</gene>
<sequence>MWKKKTKKKLRKGLVNCGRFPSDPMGEGGGQRQRFASCWTMEEEATAQAQVQKVSSAQLSSAQPRDVFLWLWGFSFVQLSLRSVIFIFGCSVFLFSFFEVTGDSANTARFVSSVLAGWEMLLLQDLTV</sequence>
<reference evidence="2 3" key="1">
    <citation type="submission" date="2017-11" db="EMBL/GenBank/DDBJ databases">
        <title>De-novo sequencing of pomegranate (Punica granatum L.) genome.</title>
        <authorList>
            <person name="Akparov Z."/>
            <person name="Amiraslanov A."/>
            <person name="Hajiyeva S."/>
            <person name="Abbasov M."/>
            <person name="Kaur K."/>
            <person name="Hamwieh A."/>
            <person name="Solovyev V."/>
            <person name="Salamov A."/>
            <person name="Braich B."/>
            <person name="Kosarev P."/>
            <person name="Mahmoud A."/>
            <person name="Hajiyev E."/>
            <person name="Babayeva S."/>
            <person name="Izzatullayeva V."/>
            <person name="Mammadov A."/>
            <person name="Mammadov A."/>
            <person name="Sharifova S."/>
            <person name="Ojaghi J."/>
            <person name="Eynullazada K."/>
            <person name="Bayramov B."/>
            <person name="Abdulazimova A."/>
            <person name="Shahmuradov I."/>
        </authorList>
    </citation>
    <scope>NUCLEOTIDE SEQUENCE [LARGE SCALE GENOMIC DNA]</scope>
    <source>
        <strain evidence="3">cv. AG2017</strain>
        <tissue evidence="2">Leaf</tissue>
    </source>
</reference>
<keyword evidence="1" id="KW-0812">Transmembrane</keyword>
<evidence type="ECO:0000256" key="1">
    <source>
        <dbReference type="SAM" id="Phobius"/>
    </source>
</evidence>
<organism evidence="2 3">
    <name type="scientific">Punica granatum</name>
    <name type="common">Pomegranate</name>
    <dbReference type="NCBI Taxonomy" id="22663"/>
    <lineage>
        <taxon>Eukaryota</taxon>
        <taxon>Viridiplantae</taxon>
        <taxon>Streptophyta</taxon>
        <taxon>Embryophyta</taxon>
        <taxon>Tracheophyta</taxon>
        <taxon>Spermatophyta</taxon>
        <taxon>Magnoliopsida</taxon>
        <taxon>eudicotyledons</taxon>
        <taxon>Gunneridae</taxon>
        <taxon>Pentapetalae</taxon>
        <taxon>rosids</taxon>
        <taxon>malvids</taxon>
        <taxon>Myrtales</taxon>
        <taxon>Lythraceae</taxon>
        <taxon>Punica</taxon>
    </lineage>
</organism>
<evidence type="ECO:0000313" key="2">
    <source>
        <dbReference type="EMBL" id="PKI52007.1"/>
    </source>
</evidence>
<dbReference type="AlphaFoldDB" id="A0A2I0J6Z9"/>
<proteinExistence type="predicted"/>
<keyword evidence="3" id="KW-1185">Reference proteome</keyword>
<feature type="transmembrane region" description="Helical" evidence="1">
    <location>
        <begin position="67"/>
        <end position="98"/>
    </location>
</feature>
<comment type="caution">
    <text evidence="2">The sequence shown here is derived from an EMBL/GenBank/DDBJ whole genome shotgun (WGS) entry which is preliminary data.</text>
</comment>
<accession>A0A2I0J6Z9</accession>
<protein>
    <submittedName>
        <fullName evidence="2">Uncharacterized protein</fullName>
    </submittedName>
</protein>
<name>A0A2I0J6Z9_PUNGR</name>